<dbReference type="SUPFAM" id="SSF52058">
    <property type="entry name" value="L domain-like"/>
    <property type="match status" value="1"/>
</dbReference>
<dbReference type="Proteomes" id="UP000284657">
    <property type="component" value="Unassembled WGS sequence"/>
</dbReference>
<evidence type="ECO:0000256" key="1">
    <source>
        <dbReference type="SAM" id="Phobius"/>
    </source>
</evidence>
<evidence type="ECO:0000313" key="3">
    <source>
        <dbReference type="EMBL" id="RLN70430.1"/>
    </source>
</evidence>
<dbReference type="EMBL" id="MBAD02000241">
    <property type="protein sequence ID" value="RLN70430.1"/>
    <property type="molecule type" value="Genomic_DNA"/>
</dbReference>
<comment type="caution">
    <text evidence="2">The sequence shown here is derived from an EMBL/GenBank/DDBJ whole genome shotgun (WGS) entry which is preliminary data.</text>
</comment>
<feature type="transmembrane region" description="Helical" evidence="1">
    <location>
        <begin position="113"/>
        <end position="134"/>
    </location>
</feature>
<evidence type="ECO:0000313" key="4">
    <source>
        <dbReference type="Proteomes" id="UP000277300"/>
    </source>
</evidence>
<keyword evidence="1" id="KW-0812">Transmembrane</keyword>
<dbReference type="EMBL" id="MBDO02000258">
    <property type="protein sequence ID" value="RLN58525.1"/>
    <property type="molecule type" value="Genomic_DNA"/>
</dbReference>
<accession>A0A3F2RJI3</accession>
<evidence type="ECO:0000313" key="5">
    <source>
        <dbReference type="Proteomes" id="UP000284657"/>
    </source>
</evidence>
<feature type="transmembrane region" description="Helical" evidence="1">
    <location>
        <begin position="31"/>
        <end position="51"/>
    </location>
</feature>
<dbReference type="Proteomes" id="UP000277300">
    <property type="component" value="Unassembled WGS sequence"/>
</dbReference>
<dbReference type="Gene3D" id="3.80.10.10">
    <property type="entry name" value="Ribonuclease Inhibitor"/>
    <property type="match status" value="1"/>
</dbReference>
<feature type="transmembrane region" description="Helical" evidence="1">
    <location>
        <begin position="146"/>
        <end position="164"/>
    </location>
</feature>
<dbReference type="InterPro" id="IPR032675">
    <property type="entry name" value="LRR_dom_sf"/>
</dbReference>
<evidence type="ECO:0000313" key="2">
    <source>
        <dbReference type="EMBL" id="RLN58525.1"/>
    </source>
</evidence>
<name>A0A3F2RJI3_9STRA</name>
<reference evidence="4 5" key="1">
    <citation type="submission" date="2018-07" db="EMBL/GenBank/DDBJ databases">
        <title>Genome sequencing of oomycete isolates from Chile give support for New Zealand origin for Phytophthora kernoviae and make available the first Nothophytophthora sp. genome.</title>
        <authorList>
            <person name="Studholme D.J."/>
            <person name="Sanfuentes E."/>
            <person name="Panda P."/>
            <person name="Hill R."/>
            <person name="Sambles C."/>
            <person name="Grant M."/>
            <person name="Williams N.M."/>
            <person name="Mcdougal R.L."/>
        </authorList>
    </citation>
    <scope>NUCLEOTIDE SEQUENCE [LARGE SCALE GENOMIC DNA]</scope>
    <source>
        <strain evidence="2">Chile6</strain>
        <strain evidence="3">Chile7</strain>
    </source>
</reference>
<gene>
    <name evidence="3" type="ORF">BBJ29_004477</name>
    <name evidence="2" type="ORF">BBP00_00006952</name>
</gene>
<protein>
    <submittedName>
        <fullName evidence="2">Uncharacterized protein</fullName>
    </submittedName>
</protein>
<sequence>MAGAYLTLTLDDNAFYVALWSESGSKNFKGFAVFFLIVAMVHVIQILRIVYLSIRSKRLVLHNECCKATYSNDEATKIRRFDVFFAIREMVLVGSLSYQAYQSSYLVPREGLNNLNAAFLILACWVTPLAQVLLRQSTALSRVVPLFSSFVLCTFLAKAVHGILVKSYTYMFDIDHAVFAAKMIYDPTFVSILVPENRMMFATTSRHKVAPLGCFRVTHPWFTSNVSCLGLVYDCAIQGTPSPTNEAFDTMKLESKTLGSLSFTHCPALIVPSAIQSFPNIYSVHIFNSTLYSWGSSAALVEDHHHHLVSVVLIYVKLAAFPEGLMSKLPPTLVNLQFFATSLPSVPSDLGTRWGVGRNPISRVGFEYGMLTTIPAETFQLPVKSLSLAGNYLYAIPQLSAVAAKTYLPQLILDGNPVLTLPATVDPTFMIGNLCIEGSKLSTLPSWTQTQVLSKMFLYESAFCFNTTAAQQEANNSICSVSHWGSTKPKSPIVLMQEVYG</sequence>
<proteinExistence type="predicted"/>
<keyword evidence="1" id="KW-0472">Membrane</keyword>
<dbReference type="OrthoDB" id="93434at2759"/>
<dbReference type="AlphaFoldDB" id="A0A3F2RJI3"/>
<keyword evidence="1" id="KW-1133">Transmembrane helix</keyword>
<organism evidence="2 4">
    <name type="scientific">Phytophthora kernoviae</name>
    <dbReference type="NCBI Taxonomy" id="325452"/>
    <lineage>
        <taxon>Eukaryota</taxon>
        <taxon>Sar</taxon>
        <taxon>Stramenopiles</taxon>
        <taxon>Oomycota</taxon>
        <taxon>Peronosporomycetes</taxon>
        <taxon>Peronosporales</taxon>
        <taxon>Peronosporaceae</taxon>
        <taxon>Phytophthora</taxon>
    </lineage>
</organism>